<gene>
    <name evidence="2" type="ORF">KS4_36010</name>
</gene>
<feature type="coiled-coil region" evidence="1">
    <location>
        <begin position="27"/>
        <end position="68"/>
    </location>
</feature>
<keyword evidence="3" id="KW-1185">Reference proteome</keyword>
<reference evidence="2 3" key="1">
    <citation type="submission" date="2019-02" db="EMBL/GenBank/DDBJ databases">
        <title>Deep-cultivation of Planctomycetes and their phenomic and genomic characterization uncovers novel biology.</title>
        <authorList>
            <person name="Wiegand S."/>
            <person name="Jogler M."/>
            <person name="Boedeker C."/>
            <person name="Pinto D."/>
            <person name="Vollmers J."/>
            <person name="Rivas-Marin E."/>
            <person name="Kohn T."/>
            <person name="Peeters S.H."/>
            <person name="Heuer A."/>
            <person name="Rast P."/>
            <person name="Oberbeckmann S."/>
            <person name="Bunk B."/>
            <person name="Jeske O."/>
            <person name="Meyerdierks A."/>
            <person name="Storesund J.E."/>
            <person name="Kallscheuer N."/>
            <person name="Luecker S."/>
            <person name="Lage O.M."/>
            <person name="Pohl T."/>
            <person name="Merkel B.J."/>
            <person name="Hornburger P."/>
            <person name="Mueller R.-W."/>
            <person name="Bruemmer F."/>
            <person name="Labrenz M."/>
            <person name="Spormann A.M."/>
            <person name="Op den Camp H."/>
            <person name="Overmann J."/>
            <person name="Amann R."/>
            <person name="Jetten M.S.M."/>
            <person name="Mascher T."/>
            <person name="Medema M.H."/>
            <person name="Devos D.P."/>
            <person name="Kaster A.-K."/>
            <person name="Ovreas L."/>
            <person name="Rohde M."/>
            <person name="Galperin M.Y."/>
            <person name="Jogler C."/>
        </authorList>
    </citation>
    <scope>NUCLEOTIDE SEQUENCE [LARGE SCALE GENOMIC DNA]</scope>
    <source>
        <strain evidence="2 3">KS4</strain>
    </source>
</reference>
<organism evidence="2 3">
    <name type="scientific">Poriferisphaera corsica</name>
    <dbReference type="NCBI Taxonomy" id="2528020"/>
    <lineage>
        <taxon>Bacteria</taxon>
        <taxon>Pseudomonadati</taxon>
        <taxon>Planctomycetota</taxon>
        <taxon>Phycisphaerae</taxon>
        <taxon>Phycisphaerales</taxon>
        <taxon>Phycisphaeraceae</taxon>
        <taxon>Poriferisphaera</taxon>
    </lineage>
</organism>
<name>A0A517YZ63_9BACT</name>
<dbReference type="Proteomes" id="UP000317369">
    <property type="component" value="Chromosome"/>
</dbReference>
<proteinExistence type="predicted"/>
<evidence type="ECO:0000256" key="1">
    <source>
        <dbReference type="SAM" id="Coils"/>
    </source>
</evidence>
<dbReference type="EMBL" id="CP036425">
    <property type="protein sequence ID" value="QDU35518.1"/>
    <property type="molecule type" value="Genomic_DNA"/>
</dbReference>
<keyword evidence="1" id="KW-0175">Coiled coil</keyword>
<dbReference type="AlphaFoldDB" id="A0A517YZ63"/>
<protein>
    <submittedName>
        <fullName evidence="2">Uncharacterized protein</fullName>
    </submittedName>
</protein>
<dbReference type="RefSeq" id="WP_145080988.1">
    <property type="nucleotide sequence ID" value="NZ_CP036425.1"/>
</dbReference>
<dbReference type="KEGG" id="pcor:KS4_36010"/>
<evidence type="ECO:0000313" key="2">
    <source>
        <dbReference type="EMBL" id="QDU35518.1"/>
    </source>
</evidence>
<sequence>MKDMDIKTETQDQETKTEEKKIAVTEAIRYRKRAQAAEKSLEDMAQKVEQLNGELEDTRKTVSHLERRQRIDALLMDERAVDIEAARLLTEVSVESMDDPDIEMVVNDLKESKPYLFKSSQGSVARMMAPSDQIDTDRDVSNAATEAIQTGRRSDLLRYLRIKRTKI</sequence>
<evidence type="ECO:0000313" key="3">
    <source>
        <dbReference type="Proteomes" id="UP000317369"/>
    </source>
</evidence>
<accession>A0A517YZ63</accession>